<reference evidence="3" key="1">
    <citation type="journal article" date="2013" name="Genome Announc.">
        <title>Draft genome sequence of the grapevine dieback fungus Eutypa lata UCR-EL1.</title>
        <authorList>
            <person name="Blanco-Ulate B."/>
            <person name="Rolshausen P.E."/>
            <person name="Cantu D."/>
        </authorList>
    </citation>
    <scope>NUCLEOTIDE SEQUENCE [LARGE SCALE GENOMIC DNA]</scope>
    <source>
        <strain evidence="3">UCR-EL1</strain>
    </source>
</reference>
<dbReference type="Pfam" id="PF06985">
    <property type="entry name" value="HET"/>
    <property type="match status" value="1"/>
</dbReference>
<evidence type="ECO:0000259" key="1">
    <source>
        <dbReference type="Pfam" id="PF06985"/>
    </source>
</evidence>
<dbReference type="InterPro" id="IPR052895">
    <property type="entry name" value="HetReg/Transcr_Mod"/>
</dbReference>
<dbReference type="PANTHER" id="PTHR24148">
    <property type="entry name" value="ANKYRIN REPEAT DOMAIN-CONTAINING PROTEIN 39 HOMOLOG-RELATED"/>
    <property type="match status" value="1"/>
</dbReference>
<dbReference type="HOGENOM" id="CLU_004184_7_2_1"/>
<dbReference type="Pfam" id="PF26639">
    <property type="entry name" value="Het-6_barrel"/>
    <property type="match status" value="1"/>
</dbReference>
<dbReference type="AlphaFoldDB" id="M7T5N6"/>
<feature type="domain" description="Heterokaryon incompatibility" evidence="1">
    <location>
        <begin position="5"/>
        <end position="123"/>
    </location>
</feature>
<dbReference type="OrthoDB" id="2157530at2759"/>
<dbReference type="KEGG" id="ela:UCREL1_1007"/>
<evidence type="ECO:0000313" key="2">
    <source>
        <dbReference type="EMBL" id="EMR71962.1"/>
    </source>
</evidence>
<dbReference type="EMBL" id="KB705553">
    <property type="protein sequence ID" value="EMR71962.1"/>
    <property type="molecule type" value="Genomic_DNA"/>
</dbReference>
<accession>M7T5N6</accession>
<proteinExistence type="predicted"/>
<protein>
    <submittedName>
        <fullName evidence="2">Putative heterokaryon incompatibility protein</fullName>
    </submittedName>
</protein>
<evidence type="ECO:0000313" key="3">
    <source>
        <dbReference type="Proteomes" id="UP000012174"/>
    </source>
</evidence>
<name>M7T5N6_EUTLA</name>
<sequence>MLVAPTVTAVLYHLSSYKEDRFVWIDSICINQRDNEEKGSQISLMRDIYRSASKTVVWLDGVHEPGKVRTMLAKVWYHYTCTTTETCLQFLREQSESDVLAGWMQLMNLFANPWFFRVWVVQEVATASSVEVLASGEPLNWDHLVTMAELWLSPTFSVVLSSSPLPGLEDIAAVGQFNTRMMAVCRRNHDFTYTDLVSLLDMTTSFRSTEVVDKIYGLLGMLDPADNVHGWLVADYSKSVKEVYTLVAKQFVAKYPNPFIRSSGYSRYNASAGSTLEIKWPSNLSLYGEFILRIKGHRFDTINCVGPTLTFLDQNRGLPTEKDGEIMLKFFKGHMSARKMATTLVQDPYPPTGQPVEEAFWRCLTGDTDRARPAPPELGLHCRLWERFLRSKLDAAALQASEDREETAALLLHDDTNTVPSIEQLRALGLENEALRVALMWNTTRAKGCAGRAFAVTQSGYMALVPPGTVAGDAVCLLYGVDTPFIVRMLSIEDASKGGDMKIVSGPEEGIEIVSLVGESYVHGVMDGEAMHNSAQSQMFHIV</sequence>
<dbReference type="OMA" id="MEWNGAR"/>
<dbReference type="Proteomes" id="UP000012174">
    <property type="component" value="Unassembled WGS sequence"/>
</dbReference>
<dbReference type="PANTHER" id="PTHR24148:SF64">
    <property type="entry name" value="HETEROKARYON INCOMPATIBILITY DOMAIN-CONTAINING PROTEIN"/>
    <property type="match status" value="1"/>
</dbReference>
<dbReference type="eggNOG" id="ENOG502RS9E">
    <property type="taxonomic scope" value="Eukaryota"/>
</dbReference>
<dbReference type="InterPro" id="IPR010730">
    <property type="entry name" value="HET"/>
</dbReference>
<dbReference type="STRING" id="1287681.M7T5N6"/>
<organism evidence="2 3">
    <name type="scientific">Eutypa lata (strain UCR-EL1)</name>
    <name type="common">Grapevine dieback disease fungus</name>
    <name type="synonym">Eutypa armeniacae</name>
    <dbReference type="NCBI Taxonomy" id="1287681"/>
    <lineage>
        <taxon>Eukaryota</taxon>
        <taxon>Fungi</taxon>
        <taxon>Dikarya</taxon>
        <taxon>Ascomycota</taxon>
        <taxon>Pezizomycotina</taxon>
        <taxon>Sordariomycetes</taxon>
        <taxon>Xylariomycetidae</taxon>
        <taxon>Xylariales</taxon>
        <taxon>Diatrypaceae</taxon>
        <taxon>Eutypa</taxon>
    </lineage>
</organism>
<gene>
    <name evidence="2" type="ORF">UCREL1_1007</name>
</gene>
<keyword evidence="3" id="KW-1185">Reference proteome</keyword>